<sequence>MARNPARPLSPHLTIWKWGPHMLVSILHRATGSALAIAGGVLFIWWLTALAGGEASYAHFIDLMTSDRTGKLNLIPAIVLIGLTWSFFQHMCSGIRHLLLDTGAGYELKLNKMGSIATIVISVTLTILVWFAIFARGI</sequence>
<comment type="caution">
    <text evidence="14">The sequence shown here is derived from an EMBL/GenBank/DDBJ whole genome shotgun (WGS) entry which is preliminary data.</text>
</comment>
<dbReference type="InterPro" id="IPR034804">
    <property type="entry name" value="SQR/QFR_C/D"/>
</dbReference>
<evidence type="ECO:0000313" key="15">
    <source>
        <dbReference type="Proteomes" id="UP000727456"/>
    </source>
</evidence>
<comment type="similarity">
    <text evidence="4">Belongs to the cytochrome b560 family.</text>
</comment>
<dbReference type="InterPro" id="IPR018495">
    <property type="entry name" value="Succ_DH_cyt_bsu_CS"/>
</dbReference>
<comment type="function">
    <text evidence="2">Membrane-anchoring subunit of succinate dehydrogenase (SDH).</text>
</comment>
<accession>A0ABX0TTR0</accession>
<evidence type="ECO:0000256" key="13">
    <source>
        <dbReference type="SAM" id="Phobius"/>
    </source>
</evidence>
<comment type="cofactor">
    <cofactor evidence="1">
        <name>heme</name>
        <dbReference type="ChEBI" id="CHEBI:30413"/>
    </cofactor>
</comment>
<dbReference type="CDD" id="cd03499">
    <property type="entry name" value="SQR_TypeC_SdhC"/>
    <property type="match status" value="1"/>
</dbReference>
<dbReference type="SUPFAM" id="SSF81343">
    <property type="entry name" value="Fumarate reductase respiratory complex transmembrane subunits"/>
    <property type="match status" value="1"/>
</dbReference>
<name>A0ABX0TTR0_9SPHN</name>
<dbReference type="InterPro" id="IPR000701">
    <property type="entry name" value="SuccDH_FuR_B_TM-su"/>
</dbReference>
<evidence type="ECO:0000256" key="8">
    <source>
        <dbReference type="ARBA" id="ARBA00022723"/>
    </source>
</evidence>
<feature type="transmembrane region" description="Helical" evidence="13">
    <location>
        <begin position="26"/>
        <end position="51"/>
    </location>
</feature>
<dbReference type="Pfam" id="PF01127">
    <property type="entry name" value="Sdh_cyt"/>
    <property type="match status" value="1"/>
</dbReference>
<proteinExistence type="inferred from homology"/>
<evidence type="ECO:0000256" key="11">
    <source>
        <dbReference type="ARBA" id="ARBA00023136"/>
    </source>
</evidence>
<organism evidence="14 15">
    <name type="scientific">Sphingomonas vulcanisoli</name>
    <dbReference type="NCBI Taxonomy" id="1658060"/>
    <lineage>
        <taxon>Bacteria</taxon>
        <taxon>Pseudomonadati</taxon>
        <taxon>Pseudomonadota</taxon>
        <taxon>Alphaproteobacteria</taxon>
        <taxon>Sphingomonadales</taxon>
        <taxon>Sphingomonadaceae</taxon>
        <taxon>Sphingomonas</taxon>
    </lineage>
</organism>
<dbReference type="RefSeq" id="WP_167073886.1">
    <property type="nucleotide sequence ID" value="NZ_JAAOZC010000006.1"/>
</dbReference>
<keyword evidence="11 13" id="KW-0472">Membrane</keyword>
<feature type="transmembrane region" description="Helical" evidence="13">
    <location>
        <begin position="116"/>
        <end position="135"/>
    </location>
</feature>
<keyword evidence="7 13" id="KW-0812">Transmembrane</keyword>
<dbReference type="PANTHER" id="PTHR10978">
    <property type="entry name" value="SUCCINATE DEHYDROGENASE CYTOCHROME B560 SUBUNIT"/>
    <property type="match status" value="1"/>
</dbReference>
<protein>
    <recommendedName>
        <fullName evidence="5">Succinate dehydrogenase cytochrome b556 subunit</fullName>
    </recommendedName>
</protein>
<dbReference type="Gene3D" id="1.20.1300.10">
    <property type="entry name" value="Fumarate reductase/succinate dehydrogenase, transmembrane subunit"/>
    <property type="match status" value="1"/>
</dbReference>
<dbReference type="EMBL" id="JAAOZC010000006">
    <property type="protein sequence ID" value="NIJ08841.1"/>
    <property type="molecule type" value="Genomic_DNA"/>
</dbReference>
<evidence type="ECO:0000256" key="3">
    <source>
        <dbReference type="ARBA" id="ARBA00004141"/>
    </source>
</evidence>
<gene>
    <name evidence="14" type="ORF">FHS31_002465</name>
</gene>
<keyword evidence="10" id="KW-0408">Iron</keyword>
<evidence type="ECO:0000256" key="5">
    <source>
        <dbReference type="ARBA" id="ARBA00020076"/>
    </source>
</evidence>
<keyword evidence="6" id="KW-0349">Heme</keyword>
<dbReference type="PANTHER" id="PTHR10978:SF5">
    <property type="entry name" value="SUCCINATE DEHYDROGENASE CYTOCHROME B560 SUBUNIT, MITOCHONDRIAL"/>
    <property type="match status" value="1"/>
</dbReference>
<evidence type="ECO:0000256" key="4">
    <source>
        <dbReference type="ARBA" id="ARBA00007244"/>
    </source>
</evidence>
<dbReference type="PIRSF" id="PIRSF000178">
    <property type="entry name" value="SDH_cyt_b560"/>
    <property type="match status" value="1"/>
</dbReference>
<evidence type="ECO:0000256" key="10">
    <source>
        <dbReference type="ARBA" id="ARBA00023004"/>
    </source>
</evidence>
<comment type="subunit">
    <text evidence="12">Part of an enzyme complex containing four subunits: a flavoprotein, an iron-sulfur protein, plus two membrane-anchoring proteins, SdhC and SdhD. The complex can form homotrimers.</text>
</comment>
<evidence type="ECO:0000256" key="1">
    <source>
        <dbReference type="ARBA" id="ARBA00001971"/>
    </source>
</evidence>
<keyword evidence="9 13" id="KW-1133">Transmembrane helix</keyword>
<evidence type="ECO:0000313" key="14">
    <source>
        <dbReference type="EMBL" id="NIJ08841.1"/>
    </source>
</evidence>
<evidence type="ECO:0000256" key="9">
    <source>
        <dbReference type="ARBA" id="ARBA00022989"/>
    </source>
</evidence>
<reference evidence="14 15" key="1">
    <citation type="submission" date="2020-03" db="EMBL/GenBank/DDBJ databases">
        <title>Genomic Encyclopedia of Type Strains, Phase III (KMG-III): the genomes of soil and plant-associated and newly described type strains.</title>
        <authorList>
            <person name="Whitman W."/>
        </authorList>
    </citation>
    <scope>NUCLEOTIDE SEQUENCE [LARGE SCALE GENOMIC DNA]</scope>
    <source>
        <strain evidence="14 15">CECT 8804</strain>
    </source>
</reference>
<dbReference type="NCBIfam" id="TIGR02970">
    <property type="entry name" value="succ_dehyd_cytB"/>
    <property type="match status" value="1"/>
</dbReference>
<dbReference type="Proteomes" id="UP000727456">
    <property type="component" value="Unassembled WGS sequence"/>
</dbReference>
<evidence type="ECO:0000256" key="2">
    <source>
        <dbReference type="ARBA" id="ARBA00004050"/>
    </source>
</evidence>
<evidence type="ECO:0000256" key="12">
    <source>
        <dbReference type="ARBA" id="ARBA00025912"/>
    </source>
</evidence>
<dbReference type="PROSITE" id="PS01000">
    <property type="entry name" value="SDH_CYT_1"/>
    <property type="match status" value="1"/>
</dbReference>
<keyword evidence="15" id="KW-1185">Reference proteome</keyword>
<dbReference type="InterPro" id="IPR014314">
    <property type="entry name" value="Succ_DH_cytb556"/>
</dbReference>
<feature type="transmembrane region" description="Helical" evidence="13">
    <location>
        <begin position="72"/>
        <end position="88"/>
    </location>
</feature>
<keyword evidence="8" id="KW-0479">Metal-binding</keyword>
<comment type="subcellular location">
    <subcellularLocation>
        <location evidence="3">Membrane</location>
        <topology evidence="3">Multi-pass membrane protein</topology>
    </subcellularLocation>
</comment>
<evidence type="ECO:0000256" key="6">
    <source>
        <dbReference type="ARBA" id="ARBA00022617"/>
    </source>
</evidence>
<evidence type="ECO:0000256" key="7">
    <source>
        <dbReference type="ARBA" id="ARBA00022692"/>
    </source>
</evidence>